<gene>
    <name evidence="7" type="ORF">BLEM_0613</name>
</gene>
<evidence type="ECO:0000256" key="3">
    <source>
        <dbReference type="ARBA" id="ARBA00023172"/>
    </source>
</evidence>
<dbReference type="InterPro" id="IPR013762">
    <property type="entry name" value="Integrase-like_cat_sf"/>
</dbReference>
<evidence type="ECO:0000256" key="4">
    <source>
        <dbReference type="PROSITE-ProRule" id="PRU01248"/>
    </source>
</evidence>
<dbReference type="InterPro" id="IPR050090">
    <property type="entry name" value="Tyrosine_recombinase_XerCD"/>
</dbReference>
<evidence type="ECO:0000313" key="8">
    <source>
        <dbReference type="Proteomes" id="UP000216352"/>
    </source>
</evidence>
<dbReference type="CDD" id="cd00397">
    <property type="entry name" value="DNA_BRE_C"/>
    <property type="match status" value="1"/>
</dbReference>
<dbReference type="InterPro" id="IPR011010">
    <property type="entry name" value="DNA_brk_join_enz"/>
</dbReference>
<evidence type="ECO:0000259" key="5">
    <source>
        <dbReference type="PROSITE" id="PS51898"/>
    </source>
</evidence>
<dbReference type="GO" id="GO:0015074">
    <property type="term" value="P:DNA integration"/>
    <property type="evidence" value="ECO:0007669"/>
    <property type="project" value="InterPro"/>
</dbReference>
<comment type="caution">
    <text evidence="7">The sequence shown here is derived from an EMBL/GenBank/DDBJ whole genome shotgun (WGS) entry which is preliminary data.</text>
</comment>
<evidence type="ECO:0000256" key="1">
    <source>
        <dbReference type="ARBA" id="ARBA00008857"/>
    </source>
</evidence>
<evidence type="ECO:0000256" key="2">
    <source>
        <dbReference type="ARBA" id="ARBA00023125"/>
    </source>
</evidence>
<keyword evidence="2 4" id="KW-0238">DNA-binding</keyword>
<comment type="similarity">
    <text evidence="1">Belongs to the 'phage' integrase family.</text>
</comment>
<dbReference type="InterPro" id="IPR044068">
    <property type="entry name" value="CB"/>
</dbReference>
<dbReference type="Gene3D" id="1.10.443.10">
    <property type="entry name" value="Intergrase catalytic core"/>
    <property type="match status" value="1"/>
</dbReference>
<dbReference type="STRING" id="1603886.GCA_001895165_01318"/>
<name>A0A261FVA6_9BIFI</name>
<organism evidence="7 8">
    <name type="scientific">Bifidobacterium lemurum</name>
    <dbReference type="NCBI Taxonomy" id="1603886"/>
    <lineage>
        <taxon>Bacteria</taxon>
        <taxon>Bacillati</taxon>
        <taxon>Actinomycetota</taxon>
        <taxon>Actinomycetes</taxon>
        <taxon>Bifidobacteriales</taxon>
        <taxon>Bifidobacteriaceae</taxon>
        <taxon>Bifidobacterium</taxon>
    </lineage>
</organism>
<proteinExistence type="inferred from homology"/>
<dbReference type="PROSITE" id="PS51898">
    <property type="entry name" value="TYR_RECOMBINASE"/>
    <property type="match status" value="1"/>
</dbReference>
<dbReference type="Pfam" id="PF00589">
    <property type="entry name" value="Phage_integrase"/>
    <property type="match status" value="1"/>
</dbReference>
<dbReference type="EMBL" id="MWWX01000004">
    <property type="protein sequence ID" value="OZG62696.1"/>
    <property type="molecule type" value="Genomic_DNA"/>
</dbReference>
<dbReference type="Gene3D" id="1.10.150.130">
    <property type="match status" value="1"/>
</dbReference>
<feature type="domain" description="Core-binding (CB)" evidence="6">
    <location>
        <begin position="10"/>
        <end position="88"/>
    </location>
</feature>
<dbReference type="PROSITE" id="PS51900">
    <property type="entry name" value="CB"/>
    <property type="match status" value="1"/>
</dbReference>
<dbReference type="RefSeq" id="WP_072725765.1">
    <property type="nucleotide sequence ID" value="NZ_BDIS01000016.1"/>
</dbReference>
<evidence type="ECO:0000313" key="7">
    <source>
        <dbReference type="EMBL" id="OZG62696.1"/>
    </source>
</evidence>
<dbReference type="InterPro" id="IPR010998">
    <property type="entry name" value="Integrase_recombinase_N"/>
</dbReference>
<protein>
    <submittedName>
        <fullName evidence="7">Integrase</fullName>
    </submittedName>
</protein>
<dbReference type="PANTHER" id="PTHR30349:SF64">
    <property type="entry name" value="PROPHAGE INTEGRASE INTD-RELATED"/>
    <property type="match status" value="1"/>
</dbReference>
<feature type="domain" description="Tyr recombinase" evidence="5">
    <location>
        <begin position="105"/>
        <end position="270"/>
    </location>
</feature>
<dbReference type="SUPFAM" id="SSF56349">
    <property type="entry name" value="DNA breaking-rejoining enzymes"/>
    <property type="match status" value="1"/>
</dbReference>
<dbReference type="AlphaFoldDB" id="A0A261FVA6"/>
<dbReference type="InterPro" id="IPR002104">
    <property type="entry name" value="Integrase_catalytic"/>
</dbReference>
<evidence type="ECO:0000259" key="6">
    <source>
        <dbReference type="PROSITE" id="PS51900"/>
    </source>
</evidence>
<reference evidence="7 8" key="1">
    <citation type="journal article" date="2017" name="BMC Genomics">
        <title>Comparative genomic and phylogenomic analyses of the Bifidobacteriaceae family.</title>
        <authorList>
            <person name="Lugli G.A."/>
            <person name="Milani C."/>
            <person name="Turroni F."/>
            <person name="Duranti S."/>
            <person name="Mancabelli L."/>
            <person name="Mangifesta M."/>
            <person name="Ferrario C."/>
            <person name="Modesto M."/>
            <person name="Mattarelli P."/>
            <person name="Jiri K."/>
            <person name="van Sinderen D."/>
            <person name="Ventura M."/>
        </authorList>
    </citation>
    <scope>NUCLEOTIDE SEQUENCE [LARGE SCALE GENOMIC DNA]</scope>
    <source>
        <strain evidence="7 8">DSM 28807</strain>
    </source>
</reference>
<dbReference type="OrthoDB" id="1822491at2"/>
<keyword evidence="3" id="KW-0233">DNA recombination</keyword>
<dbReference type="Proteomes" id="UP000216352">
    <property type="component" value="Unassembled WGS sequence"/>
</dbReference>
<dbReference type="GO" id="GO:0003677">
    <property type="term" value="F:DNA binding"/>
    <property type="evidence" value="ECO:0007669"/>
    <property type="project" value="UniProtKB-UniRule"/>
</dbReference>
<dbReference type="PANTHER" id="PTHR30349">
    <property type="entry name" value="PHAGE INTEGRASE-RELATED"/>
    <property type="match status" value="1"/>
</dbReference>
<keyword evidence="8" id="KW-1185">Reference proteome</keyword>
<dbReference type="GO" id="GO:0006310">
    <property type="term" value="P:DNA recombination"/>
    <property type="evidence" value="ECO:0007669"/>
    <property type="project" value="UniProtKB-KW"/>
</dbReference>
<accession>A0A261FVA6</accession>
<sequence>MAMKQFKFPSDWTVSAEAWLVSLRAAGRAESTISTRRRKLRSFAAWVGKPPARVTVEDCEMWLGRDGLAAETRKGIRATLAGYFQWAAGRGIISEDPTTSLPHIKQPRPHPHPCPDKVILAALGRATPDEVIMLRLGAECGLRRCEIARVHSDDVMDDLIGKSLIVRGKGDVQRIVPIADDLAREIASRDGWLLPGRWQGHVEVSYVSNHLTRLLGGPWTAHSLRHRYATTTYEATHDIYLVSRLLGHASVKTTMAYVAMPDSRLRAALGAVTLAG</sequence>